<dbReference type="NCBIfam" id="TIGR02492">
    <property type="entry name" value="flgK_ends"/>
    <property type="match status" value="1"/>
</dbReference>
<comment type="similarity">
    <text evidence="3">Belongs to the flagella basal body rod proteins family.</text>
</comment>
<dbReference type="Proteomes" id="UP000886829">
    <property type="component" value="Unassembled WGS sequence"/>
</dbReference>
<keyword evidence="9" id="KW-0966">Cell projection</keyword>
<accession>A0A9D1WBD4</accession>
<evidence type="ECO:0000256" key="2">
    <source>
        <dbReference type="ARBA" id="ARBA00004613"/>
    </source>
</evidence>
<sequence>MLDLLQTGKYGVLTQQKLLGTTSNNITNVNTTGYVRQETQVYTSAIEWGIGSTVTRRLYDQYVQRELFRDQGSVGFYDAYSTGLSTVDNLLSNEDTSISSALDSLFSSMHTSVQNTPSIASRQELLTQFETLVDRYHTLNYNIQNELNDINSKADDAITTINDLVEGFYKINQKVRNLSDKALQTDAGLQLLDERDRLVGELADYLDINVTTESDGSYTLYLGNGQLLASGDTYAVLQSEKNVLDNSAREVSLVFQVPAKTELHIDFNSWGGKLGGYLSAADEMRQAMRDLGQHALAFADAMNEQNKGGVTLDGKAGQDLITIPDITGTCNNNNYGLTVEFNKGEGSDIRNVDYQVTFNDQNELEIYTVDGEGKKTKLDLDNMPGVVIQEVADNPPVTSATHTDGTHLEINLAGHGITLKFDHSQREMIAAGNSGDTLVFGAQPTLHAAYDIKLNISKPEDFAFASAVKVKPLGHAGTAEATLVGVYGSSSDPADPDSNQFGIYIDANGKPAFGNNAPNYVRYVEDADGSNGRYVVYHVADNDGDGVPDLDDDGNPTGTMTELGSAPASCNGREIFANTNWIVNGPNGQPLADGYPGYDVNFTNGSVVNGSSFAIELNLDGENDNSNGNLLAQLQQEDMVYSSENHRVSFTEGYADLTSALGSAVMSANTDLEASKAKLEQSQNLFSSMAGVSLDEEAANLIRYQQSYSACARIISASQTVFNSLISALM</sequence>
<gene>
    <name evidence="9" type="primary">flgK</name>
    <name evidence="9" type="ORF">H9850_00960</name>
</gene>
<dbReference type="PANTHER" id="PTHR30033">
    <property type="entry name" value="FLAGELLAR HOOK-ASSOCIATED PROTEIN 1"/>
    <property type="match status" value="1"/>
</dbReference>
<dbReference type="InterPro" id="IPR053927">
    <property type="entry name" value="FlgK_helical"/>
</dbReference>
<reference evidence="9" key="1">
    <citation type="journal article" date="2021" name="PeerJ">
        <title>Extensive microbial diversity within the chicken gut microbiome revealed by metagenomics and culture.</title>
        <authorList>
            <person name="Gilroy R."/>
            <person name="Ravi A."/>
            <person name="Getino M."/>
            <person name="Pursley I."/>
            <person name="Horton D.L."/>
            <person name="Alikhan N.F."/>
            <person name="Baker D."/>
            <person name="Gharbi K."/>
            <person name="Hall N."/>
            <person name="Watson M."/>
            <person name="Adriaenssens E.M."/>
            <person name="Foster-Nyarko E."/>
            <person name="Jarju S."/>
            <person name="Secka A."/>
            <person name="Antonio M."/>
            <person name="Oren A."/>
            <person name="Chaudhuri R.R."/>
            <person name="La Ragione R."/>
            <person name="Hildebrand F."/>
            <person name="Pallen M.J."/>
        </authorList>
    </citation>
    <scope>NUCLEOTIDE SEQUENCE</scope>
    <source>
        <strain evidence="9">USASDec5-558</strain>
    </source>
</reference>
<dbReference type="EMBL" id="DXEV01000021">
    <property type="protein sequence ID" value="HIX56026.1"/>
    <property type="molecule type" value="Genomic_DNA"/>
</dbReference>
<evidence type="ECO:0000256" key="5">
    <source>
        <dbReference type="ARBA" id="ARBA00022525"/>
    </source>
</evidence>
<dbReference type="InterPro" id="IPR010930">
    <property type="entry name" value="Flg_bb/hook_C_dom"/>
</dbReference>
<feature type="domain" description="Flagellar hook-associated protein FlgK helical" evidence="8">
    <location>
        <begin position="84"/>
        <end position="320"/>
    </location>
</feature>
<evidence type="ECO:0000313" key="10">
    <source>
        <dbReference type="Proteomes" id="UP000886829"/>
    </source>
</evidence>
<organism evidence="9 10">
    <name type="scientific">Candidatus Anaerobiospirillum pullistercoris</name>
    <dbReference type="NCBI Taxonomy" id="2838452"/>
    <lineage>
        <taxon>Bacteria</taxon>
        <taxon>Pseudomonadati</taxon>
        <taxon>Pseudomonadota</taxon>
        <taxon>Gammaproteobacteria</taxon>
        <taxon>Aeromonadales</taxon>
        <taxon>Succinivibrionaceae</taxon>
        <taxon>Anaerobiospirillum</taxon>
    </lineage>
</organism>
<comment type="subcellular location">
    <subcellularLocation>
        <location evidence="1">Bacterial flagellum</location>
    </subcellularLocation>
    <subcellularLocation>
        <location evidence="2">Secreted</location>
    </subcellularLocation>
</comment>
<keyword evidence="6" id="KW-0975">Bacterial flagellum</keyword>
<evidence type="ECO:0000256" key="4">
    <source>
        <dbReference type="ARBA" id="ARBA00016244"/>
    </source>
</evidence>
<dbReference type="PANTHER" id="PTHR30033:SF2">
    <property type="entry name" value="FLAGELLAR HOOK PROTEIN"/>
    <property type="match status" value="1"/>
</dbReference>
<name>A0A9D1WBD4_9GAMM</name>
<dbReference type="PRINTS" id="PR01005">
    <property type="entry name" value="FLGHOOKAP1"/>
</dbReference>
<feature type="domain" description="Flagellar basal-body/hook protein C-terminal" evidence="7">
    <location>
        <begin position="687"/>
        <end position="726"/>
    </location>
</feature>
<reference evidence="9" key="2">
    <citation type="submission" date="2021-04" db="EMBL/GenBank/DDBJ databases">
        <authorList>
            <person name="Gilroy R."/>
        </authorList>
    </citation>
    <scope>NUCLEOTIDE SEQUENCE</scope>
    <source>
        <strain evidence="9">USASDec5-558</strain>
    </source>
</reference>
<evidence type="ECO:0000256" key="6">
    <source>
        <dbReference type="ARBA" id="ARBA00023143"/>
    </source>
</evidence>
<dbReference type="GO" id="GO:0009424">
    <property type="term" value="C:bacterial-type flagellum hook"/>
    <property type="evidence" value="ECO:0007669"/>
    <property type="project" value="InterPro"/>
</dbReference>
<evidence type="ECO:0000259" key="8">
    <source>
        <dbReference type="Pfam" id="PF22638"/>
    </source>
</evidence>
<keyword evidence="9" id="KW-0282">Flagellum</keyword>
<dbReference type="Pfam" id="PF06429">
    <property type="entry name" value="Flg_bbr_C"/>
    <property type="match status" value="1"/>
</dbReference>
<comment type="caution">
    <text evidence="9">The sequence shown here is derived from an EMBL/GenBank/DDBJ whole genome shotgun (WGS) entry which is preliminary data.</text>
</comment>
<evidence type="ECO:0000256" key="3">
    <source>
        <dbReference type="ARBA" id="ARBA00009677"/>
    </source>
</evidence>
<dbReference type="GO" id="GO:0044780">
    <property type="term" value="P:bacterial-type flagellum assembly"/>
    <property type="evidence" value="ECO:0007669"/>
    <property type="project" value="InterPro"/>
</dbReference>
<evidence type="ECO:0000313" key="9">
    <source>
        <dbReference type="EMBL" id="HIX56026.1"/>
    </source>
</evidence>
<dbReference type="GO" id="GO:0005198">
    <property type="term" value="F:structural molecule activity"/>
    <property type="evidence" value="ECO:0007669"/>
    <property type="project" value="InterPro"/>
</dbReference>
<dbReference type="SUPFAM" id="SSF64518">
    <property type="entry name" value="Phase 1 flagellin"/>
    <property type="match status" value="1"/>
</dbReference>
<proteinExistence type="inferred from homology"/>
<keyword evidence="9" id="KW-0969">Cilium</keyword>
<protein>
    <recommendedName>
        <fullName evidence="4">Flagellar hook-associated protein 1</fullName>
    </recommendedName>
</protein>
<keyword evidence="5" id="KW-0964">Secreted</keyword>
<evidence type="ECO:0000259" key="7">
    <source>
        <dbReference type="Pfam" id="PF06429"/>
    </source>
</evidence>
<dbReference type="AlphaFoldDB" id="A0A9D1WBD4"/>
<dbReference type="InterPro" id="IPR002371">
    <property type="entry name" value="FlgK"/>
</dbReference>
<evidence type="ECO:0000256" key="1">
    <source>
        <dbReference type="ARBA" id="ARBA00004365"/>
    </source>
</evidence>
<dbReference type="GO" id="GO:0005576">
    <property type="term" value="C:extracellular region"/>
    <property type="evidence" value="ECO:0007669"/>
    <property type="project" value="UniProtKB-SubCell"/>
</dbReference>
<dbReference type="Pfam" id="PF22638">
    <property type="entry name" value="FlgK_D1"/>
    <property type="match status" value="1"/>
</dbReference>